<accession>A0AAW0YER6</accession>
<dbReference type="EMBL" id="JARKIK010000008">
    <property type="protein sequence ID" value="KAK8749931.1"/>
    <property type="molecule type" value="Genomic_DNA"/>
</dbReference>
<reference evidence="2 3" key="1">
    <citation type="journal article" date="2024" name="BMC Genomics">
        <title>Genome assembly of redclaw crayfish (Cherax quadricarinatus) provides insights into its immune adaptation and hypoxia tolerance.</title>
        <authorList>
            <person name="Liu Z."/>
            <person name="Zheng J."/>
            <person name="Li H."/>
            <person name="Fang K."/>
            <person name="Wang S."/>
            <person name="He J."/>
            <person name="Zhou D."/>
            <person name="Weng S."/>
            <person name="Chi M."/>
            <person name="Gu Z."/>
            <person name="He J."/>
            <person name="Li F."/>
            <person name="Wang M."/>
        </authorList>
    </citation>
    <scope>NUCLEOTIDE SEQUENCE [LARGE SCALE GENOMIC DNA]</scope>
    <source>
        <strain evidence="2">ZL_2023a</strain>
    </source>
</reference>
<feature type="compositionally biased region" description="Pro residues" evidence="1">
    <location>
        <begin position="1"/>
        <end position="14"/>
    </location>
</feature>
<sequence>MTSPAPTHPCPASPLPGEASDLSSEDSRSRDYTPDDVTRVTPVKRRRLLPLVDLRGGGMAASSVELGGRGSCSSGVGGSLGPGRRSRTPLTDLDAKFVTKSGLCASGDSGDGRGGPRITHLTASVGVGVGVVDDEPRFPRLDQCAHFHYEYVELPPLQVSLVREELKPL</sequence>
<protein>
    <submittedName>
        <fullName evidence="2">Uncharacterized protein</fullName>
    </submittedName>
</protein>
<dbReference type="AlphaFoldDB" id="A0AAW0YER6"/>
<evidence type="ECO:0000313" key="3">
    <source>
        <dbReference type="Proteomes" id="UP001445076"/>
    </source>
</evidence>
<feature type="region of interest" description="Disordered" evidence="1">
    <location>
        <begin position="1"/>
        <end position="39"/>
    </location>
</feature>
<keyword evidence="3" id="KW-1185">Reference proteome</keyword>
<feature type="compositionally biased region" description="Gly residues" evidence="1">
    <location>
        <begin position="67"/>
        <end position="81"/>
    </location>
</feature>
<dbReference type="Proteomes" id="UP001445076">
    <property type="component" value="Unassembled WGS sequence"/>
</dbReference>
<feature type="compositionally biased region" description="Basic and acidic residues" evidence="1">
    <location>
        <begin position="25"/>
        <end position="38"/>
    </location>
</feature>
<feature type="non-terminal residue" evidence="2">
    <location>
        <position position="169"/>
    </location>
</feature>
<gene>
    <name evidence="2" type="ORF">OTU49_015136</name>
</gene>
<organism evidence="2 3">
    <name type="scientific">Cherax quadricarinatus</name>
    <name type="common">Australian red claw crayfish</name>
    <dbReference type="NCBI Taxonomy" id="27406"/>
    <lineage>
        <taxon>Eukaryota</taxon>
        <taxon>Metazoa</taxon>
        <taxon>Ecdysozoa</taxon>
        <taxon>Arthropoda</taxon>
        <taxon>Crustacea</taxon>
        <taxon>Multicrustacea</taxon>
        <taxon>Malacostraca</taxon>
        <taxon>Eumalacostraca</taxon>
        <taxon>Eucarida</taxon>
        <taxon>Decapoda</taxon>
        <taxon>Pleocyemata</taxon>
        <taxon>Astacidea</taxon>
        <taxon>Parastacoidea</taxon>
        <taxon>Parastacidae</taxon>
        <taxon>Cherax</taxon>
    </lineage>
</organism>
<proteinExistence type="predicted"/>
<feature type="region of interest" description="Disordered" evidence="1">
    <location>
        <begin position="64"/>
        <end position="91"/>
    </location>
</feature>
<comment type="caution">
    <text evidence="2">The sequence shown here is derived from an EMBL/GenBank/DDBJ whole genome shotgun (WGS) entry which is preliminary data.</text>
</comment>
<evidence type="ECO:0000313" key="2">
    <source>
        <dbReference type="EMBL" id="KAK8749931.1"/>
    </source>
</evidence>
<name>A0AAW0YER6_CHEQU</name>
<evidence type="ECO:0000256" key="1">
    <source>
        <dbReference type="SAM" id="MobiDB-lite"/>
    </source>
</evidence>